<evidence type="ECO:0000313" key="1">
    <source>
        <dbReference type="EMBL" id="MDR7320081.1"/>
    </source>
</evidence>
<keyword evidence="2" id="KW-1185">Reference proteome</keyword>
<organism evidence="1 2">
    <name type="scientific">Catenuloplanes niger</name>
    <dbReference type="NCBI Taxonomy" id="587534"/>
    <lineage>
        <taxon>Bacteria</taxon>
        <taxon>Bacillati</taxon>
        <taxon>Actinomycetota</taxon>
        <taxon>Actinomycetes</taxon>
        <taxon>Micromonosporales</taxon>
        <taxon>Micromonosporaceae</taxon>
        <taxon>Catenuloplanes</taxon>
    </lineage>
</organism>
<reference evidence="1 2" key="1">
    <citation type="submission" date="2023-07" db="EMBL/GenBank/DDBJ databases">
        <title>Sequencing the genomes of 1000 actinobacteria strains.</title>
        <authorList>
            <person name="Klenk H.-P."/>
        </authorList>
    </citation>
    <scope>NUCLEOTIDE SEQUENCE [LARGE SCALE GENOMIC DNA]</scope>
    <source>
        <strain evidence="1 2">DSM 44711</strain>
    </source>
</reference>
<dbReference type="SUPFAM" id="SSF48452">
    <property type="entry name" value="TPR-like"/>
    <property type="match status" value="1"/>
</dbReference>
<sequence>MSDFAERIRATFRRGDSDGVVRLAEAEVARARAAGDPAGEVEALYALARVAARGGDLVESRRLASAALDVAVRSGDRRLEERPRHVLAAVTRMSGDLVTARGLYEASIALNEELGRPETVVSELHNLAFTELHLGDVARARELFARSREAVFARGYDAFVPYVCVAAAALADAEGDHARAARMLGLTDRAFAALGQVPDPDDAAELRRVTDASVAALGAGGYRVEYDAGTALDPLSLRGPAAP</sequence>
<dbReference type="InterPro" id="IPR011990">
    <property type="entry name" value="TPR-like_helical_dom_sf"/>
</dbReference>
<comment type="caution">
    <text evidence="1">The sequence shown here is derived from an EMBL/GenBank/DDBJ whole genome shotgun (WGS) entry which is preliminary data.</text>
</comment>
<protein>
    <submittedName>
        <fullName evidence="1">Tetratricopeptide (TPR) repeat protein</fullName>
    </submittedName>
</protein>
<gene>
    <name evidence="1" type="ORF">J2S44_000331</name>
</gene>
<dbReference type="Proteomes" id="UP001183629">
    <property type="component" value="Unassembled WGS sequence"/>
</dbReference>
<dbReference type="EMBL" id="JAVDYC010000001">
    <property type="protein sequence ID" value="MDR7320081.1"/>
    <property type="molecule type" value="Genomic_DNA"/>
</dbReference>
<evidence type="ECO:0000313" key="2">
    <source>
        <dbReference type="Proteomes" id="UP001183629"/>
    </source>
</evidence>
<accession>A0AAE4CP05</accession>
<proteinExistence type="predicted"/>
<dbReference type="RefSeq" id="WP_310408271.1">
    <property type="nucleotide sequence ID" value="NZ_JAVDYC010000001.1"/>
</dbReference>
<name>A0AAE4CP05_9ACTN</name>
<dbReference type="Gene3D" id="1.25.40.10">
    <property type="entry name" value="Tetratricopeptide repeat domain"/>
    <property type="match status" value="1"/>
</dbReference>
<dbReference type="AlphaFoldDB" id="A0AAE4CP05"/>